<dbReference type="Gene3D" id="3.30.420.10">
    <property type="entry name" value="Ribonuclease H-like superfamily/Ribonuclease H"/>
    <property type="match status" value="1"/>
</dbReference>
<keyword evidence="2" id="KW-1185">Reference proteome</keyword>
<proteinExistence type="predicted"/>
<dbReference type="Proteomes" id="UP000499080">
    <property type="component" value="Unassembled WGS sequence"/>
</dbReference>
<dbReference type="AlphaFoldDB" id="A0A4Y2WLE4"/>
<gene>
    <name evidence="1" type="ORF">AVEN_132765_1</name>
</gene>
<dbReference type="InterPro" id="IPR036397">
    <property type="entry name" value="RNaseH_sf"/>
</dbReference>
<evidence type="ECO:0008006" key="3">
    <source>
        <dbReference type="Google" id="ProtNLM"/>
    </source>
</evidence>
<evidence type="ECO:0000313" key="2">
    <source>
        <dbReference type="Proteomes" id="UP000499080"/>
    </source>
</evidence>
<sequence>MSAVGHHADHKTARMAISPEGFIPWTLARDTKEHIRCLGWEKLHHRTFQSRSCPSDFRLFPALKSALSGRHFLSNEEVRQAVKNYLRSLGTDFYQDGFLKLISWYD</sequence>
<comment type="caution">
    <text evidence="1">The sequence shown here is derived from an EMBL/GenBank/DDBJ whole genome shotgun (WGS) entry which is preliminary data.</text>
</comment>
<reference evidence="1 2" key="1">
    <citation type="journal article" date="2019" name="Sci. Rep.">
        <title>Orb-weaving spider Araneus ventricosus genome elucidates the spidroin gene catalogue.</title>
        <authorList>
            <person name="Kono N."/>
            <person name="Nakamura H."/>
            <person name="Ohtoshi R."/>
            <person name="Moran D.A.P."/>
            <person name="Shinohara A."/>
            <person name="Yoshida Y."/>
            <person name="Fujiwara M."/>
            <person name="Mori M."/>
            <person name="Tomita M."/>
            <person name="Arakawa K."/>
        </authorList>
    </citation>
    <scope>NUCLEOTIDE SEQUENCE [LARGE SCALE GENOMIC DNA]</scope>
</reference>
<dbReference type="EMBL" id="BGPR01063008">
    <property type="protein sequence ID" value="GBO38333.1"/>
    <property type="molecule type" value="Genomic_DNA"/>
</dbReference>
<name>A0A4Y2WLE4_ARAVE</name>
<evidence type="ECO:0000313" key="1">
    <source>
        <dbReference type="EMBL" id="GBO38333.1"/>
    </source>
</evidence>
<dbReference type="PANTHER" id="PTHR46060">
    <property type="entry name" value="MARINER MOS1 TRANSPOSASE-LIKE PROTEIN"/>
    <property type="match status" value="1"/>
</dbReference>
<protein>
    <recommendedName>
        <fullName evidence="3">Histone-lysine N-methyltransferase SETMAR</fullName>
    </recommendedName>
</protein>
<dbReference type="PANTHER" id="PTHR46060:SF1">
    <property type="entry name" value="MARINER MOS1 TRANSPOSASE-LIKE PROTEIN"/>
    <property type="match status" value="1"/>
</dbReference>
<dbReference type="OrthoDB" id="6128144at2759"/>
<accession>A0A4Y2WLE4</accession>
<dbReference type="InterPro" id="IPR052709">
    <property type="entry name" value="Transposase-MT_Hybrid"/>
</dbReference>
<dbReference type="GO" id="GO:0003676">
    <property type="term" value="F:nucleic acid binding"/>
    <property type="evidence" value="ECO:0007669"/>
    <property type="project" value="InterPro"/>
</dbReference>
<organism evidence="1 2">
    <name type="scientific">Araneus ventricosus</name>
    <name type="common">Orbweaver spider</name>
    <name type="synonym">Epeira ventricosa</name>
    <dbReference type="NCBI Taxonomy" id="182803"/>
    <lineage>
        <taxon>Eukaryota</taxon>
        <taxon>Metazoa</taxon>
        <taxon>Ecdysozoa</taxon>
        <taxon>Arthropoda</taxon>
        <taxon>Chelicerata</taxon>
        <taxon>Arachnida</taxon>
        <taxon>Araneae</taxon>
        <taxon>Araneomorphae</taxon>
        <taxon>Entelegynae</taxon>
        <taxon>Araneoidea</taxon>
        <taxon>Araneidae</taxon>
        <taxon>Araneus</taxon>
    </lineage>
</organism>